<evidence type="ECO:0000313" key="3">
    <source>
        <dbReference type="Proteomes" id="UP000056968"/>
    </source>
</evidence>
<proteinExistence type="predicted"/>
<dbReference type="EMBL" id="CP013264">
    <property type="protein sequence ID" value="ALR20932.1"/>
    <property type="molecule type" value="Genomic_DNA"/>
</dbReference>
<keyword evidence="3" id="KW-1185">Reference proteome</keyword>
<organism evidence="2 3">
    <name type="scientific">Sphingobium baderi</name>
    <dbReference type="NCBI Taxonomy" id="1332080"/>
    <lineage>
        <taxon>Bacteria</taxon>
        <taxon>Pseudomonadati</taxon>
        <taxon>Pseudomonadota</taxon>
        <taxon>Alphaproteobacteria</taxon>
        <taxon>Sphingomonadales</taxon>
        <taxon>Sphingomonadaceae</taxon>
        <taxon>Sphingobium</taxon>
    </lineage>
</organism>
<dbReference type="Proteomes" id="UP000056968">
    <property type="component" value="Chromosome"/>
</dbReference>
<gene>
    <name evidence="2" type="ORF">ATN00_12115</name>
</gene>
<protein>
    <submittedName>
        <fullName evidence="2">Uncharacterized protein</fullName>
    </submittedName>
</protein>
<dbReference type="STRING" id="1332080.ATN00_12115"/>
<reference evidence="2 3" key="1">
    <citation type="submission" date="2015-11" db="EMBL/GenBank/DDBJ databases">
        <title>A Two-component Flavoprotein Monooxygenase System MeaXY Responsible for para-Hydroxylation of 2-Methyl-6-ethylaniline and 2,6-Diethylaniline in Sphingobium baderi DE-13.</title>
        <authorList>
            <person name="Cheng M."/>
            <person name="Meng Q."/>
            <person name="Yang Y."/>
            <person name="Chu C."/>
            <person name="Yan X."/>
            <person name="He J."/>
            <person name="Li S."/>
        </authorList>
    </citation>
    <scope>NUCLEOTIDE SEQUENCE [LARGE SCALE GENOMIC DNA]</scope>
    <source>
        <strain evidence="2 3">DE-13</strain>
    </source>
</reference>
<sequence>MLCIALTLVFAGAGMTSIVDRFQHQTGVSADHEHLPLSIIASDMSDHGDGHSDTTNPDDTGSVPNHQSGAGHHHHGDAGSSLPALASQGDSGLFQASLSQPLTADDRLPDILIYGPERPPKNIANRI</sequence>
<dbReference type="AlphaFoldDB" id="A0A0S3EZQ5"/>
<evidence type="ECO:0000256" key="1">
    <source>
        <dbReference type="SAM" id="MobiDB-lite"/>
    </source>
</evidence>
<feature type="compositionally biased region" description="Polar residues" evidence="1">
    <location>
        <begin position="54"/>
        <end position="67"/>
    </location>
</feature>
<evidence type="ECO:0000313" key="2">
    <source>
        <dbReference type="EMBL" id="ALR20932.1"/>
    </source>
</evidence>
<feature type="region of interest" description="Disordered" evidence="1">
    <location>
        <begin position="39"/>
        <end position="88"/>
    </location>
</feature>
<dbReference type="KEGG" id="sbd:ATN00_12115"/>
<name>A0A0S3EZQ5_9SPHN</name>
<accession>A0A0S3EZQ5</accession>